<dbReference type="RefSeq" id="WP_146505710.1">
    <property type="nucleotide sequence ID" value="NZ_SJPG01000001.1"/>
</dbReference>
<dbReference type="InterPro" id="IPR036677">
    <property type="entry name" value="EutN_CcmL_sf"/>
</dbReference>
<accession>A0A5C5XN85</accession>
<keyword evidence="4" id="KW-1185">Reference proteome</keyword>
<dbReference type="GO" id="GO:0031469">
    <property type="term" value="C:bacterial microcompartment"/>
    <property type="evidence" value="ECO:0007669"/>
    <property type="project" value="UniProtKB-SubCell"/>
</dbReference>
<dbReference type="PANTHER" id="PTHR36539:SF1">
    <property type="entry name" value="BACTERIAL MICROCOMPARTMENT SHELL VERTEX PROTEIN EUTN"/>
    <property type="match status" value="1"/>
</dbReference>
<protein>
    <submittedName>
        <fullName evidence="3">Ethanolamine utilization protein EutN/carboxysome</fullName>
    </submittedName>
</protein>
<evidence type="ECO:0000256" key="2">
    <source>
        <dbReference type="ARBA" id="ARBA00024446"/>
    </source>
</evidence>
<dbReference type="Pfam" id="PF03319">
    <property type="entry name" value="EutN_CcmL"/>
    <property type="match status" value="1"/>
</dbReference>
<evidence type="ECO:0000313" key="3">
    <source>
        <dbReference type="EMBL" id="TWT63941.1"/>
    </source>
</evidence>
<dbReference type="Proteomes" id="UP000316095">
    <property type="component" value="Unassembled WGS sequence"/>
</dbReference>
<comment type="subcellular location">
    <subcellularLocation>
        <location evidence="1">Bacterial microcompartment</location>
    </subcellularLocation>
</comment>
<dbReference type="SUPFAM" id="SSF159133">
    <property type="entry name" value="EutN/CcmL-like"/>
    <property type="match status" value="1"/>
</dbReference>
<dbReference type="AlphaFoldDB" id="A0A5C5XN85"/>
<dbReference type="Gene3D" id="2.40.50.220">
    <property type="entry name" value="EutN/Ccml"/>
    <property type="match status" value="1"/>
</dbReference>
<organism evidence="3 4">
    <name type="scientific">Rubinisphaera italica</name>
    <dbReference type="NCBI Taxonomy" id="2527969"/>
    <lineage>
        <taxon>Bacteria</taxon>
        <taxon>Pseudomonadati</taxon>
        <taxon>Planctomycetota</taxon>
        <taxon>Planctomycetia</taxon>
        <taxon>Planctomycetales</taxon>
        <taxon>Planctomycetaceae</taxon>
        <taxon>Rubinisphaera</taxon>
    </lineage>
</organism>
<dbReference type="PROSITE" id="PS51932">
    <property type="entry name" value="BMV"/>
    <property type="match status" value="1"/>
</dbReference>
<reference evidence="3 4" key="1">
    <citation type="submission" date="2019-02" db="EMBL/GenBank/DDBJ databases">
        <title>Deep-cultivation of Planctomycetes and their phenomic and genomic characterization uncovers novel biology.</title>
        <authorList>
            <person name="Wiegand S."/>
            <person name="Jogler M."/>
            <person name="Boedeker C."/>
            <person name="Pinto D."/>
            <person name="Vollmers J."/>
            <person name="Rivas-Marin E."/>
            <person name="Kohn T."/>
            <person name="Peeters S.H."/>
            <person name="Heuer A."/>
            <person name="Rast P."/>
            <person name="Oberbeckmann S."/>
            <person name="Bunk B."/>
            <person name="Jeske O."/>
            <person name="Meyerdierks A."/>
            <person name="Storesund J.E."/>
            <person name="Kallscheuer N."/>
            <person name="Luecker S."/>
            <person name="Lage O.M."/>
            <person name="Pohl T."/>
            <person name="Merkel B.J."/>
            <person name="Hornburger P."/>
            <person name="Mueller R.-W."/>
            <person name="Bruemmer F."/>
            <person name="Labrenz M."/>
            <person name="Spormann A.M."/>
            <person name="Op Den Camp H."/>
            <person name="Overmann J."/>
            <person name="Amann R."/>
            <person name="Jetten M.S.M."/>
            <person name="Mascher T."/>
            <person name="Medema M.H."/>
            <person name="Devos D.P."/>
            <person name="Kaster A.-K."/>
            <person name="Ovreas L."/>
            <person name="Rohde M."/>
            <person name="Galperin M.Y."/>
            <person name="Jogler C."/>
        </authorList>
    </citation>
    <scope>NUCLEOTIDE SEQUENCE [LARGE SCALE GENOMIC DNA]</scope>
    <source>
        <strain evidence="3 4">Pan54</strain>
    </source>
</reference>
<keyword evidence="2" id="KW-1283">Bacterial microcompartment</keyword>
<dbReference type="OrthoDB" id="281843at2"/>
<name>A0A5C5XN85_9PLAN</name>
<gene>
    <name evidence="3" type="ORF">Pan54_47010</name>
</gene>
<comment type="caution">
    <text evidence="3">The sequence shown here is derived from an EMBL/GenBank/DDBJ whole genome shotgun (WGS) entry which is preliminary data.</text>
</comment>
<dbReference type="InterPro" id="IPR004992">
    <property type="entry name" value="EutN_CcmL"/>
</dbReference>
<proteinExistence type="predicted"/>
<dbReference type="PANTHER" id="PTHR36539">
    <property type="entry name" value="ETHANOLAMINE UTILIZATION PROTEIN EUTN"/>
    <property type="match status" value="1"/>
</dbReference>
<sequence>MRIGEIIGKVTLSTWHPSLKGGSYRMVVPLTLENLKGTSDEREESFVIYDEFGAGNGTIVAIAEGPEASAPFHPEQKPIDGSNAAILDEIRVGSGQ</sequence>
<evidence type="ECO:0000313" key="4">
    <source>
        <dbReference type="Proteomes" id="UP000316095"/>
    </source>
</evidence>
<dbReference type="EMBL" id="SJPG01000001">
    <property type="protein sequence ID" value="TWT63941.1"/>
    <property type="molecule type" value="Genomic_DNA"/>
</dbReference>
<evidence type="ECO:0000256" key="1">
    <source>
        <dbReference type="ARBA" id="ARBA00024322"/>
    </source>
</evidence>